<dbReference type="EMBL" id="JAEKMH010000002">
    <property type="protein sequence ID" value="MBJ3785457.1"/>
    <property type="molecule type" value="Genomic_DNA"/>
</dbReference>
<evidence type="ECO:0000259" key="3">
    <source>
        <dbReference type="Pfam" id="PF00534"/>
    </source>
</evidence>
<dbReference type="InterPro" id="IPR001296">
    <property type="entry name" value="Glyco_trans_1"/>
</dbReference>
<evidence type="ECO:0000256" key="2">
    <source>
        <dbReference type="ARBA" id="ARBA00022679"/>
    </source>
</evidence>
<gene>
    <name evidence="5" type="ORF">JEQ47_12045</name>
</gene>
<evidence type="ECO:0000259" key="4">
    <source>
        <dbReference type="Pfam" id="PF13439"/>
    </source>
</evidence>
<dbReference type="AlphaFoldDB" id="A0A934J076"/>
<dbReference type="CDD" id="cd03801">
    <property type="entry name" value="GT4_PimA-like"/>
    <property type="match status" value="1"/>
</dbReference>
<feature type="domain" description="Glycosyl transferase family 1" evidence="3">
    <location>
        <begin position="195"/>
        <end position="345"/>
    </location>
</feature>
<dbReference type="GO" id="GO:0016757">
    <property type="term" value="F:glycosyltransferase activity"/>
    <property type="evidence" value="ECO:0007669"/>
    <property type="project" value="UniProtKB-KW"/>
</dbReference>
<name>A0A934J076_9HYPH</name>
<dbReference type="Gene3D" id="3.40.50.2000">
    <property type="entry name" value="Glycogen Phosphorylase B"/>
    <property type="match status" value="2"/>
</dbReference>
<proteinExistence type="predicted"/>
<dbReference type="Pfam" id="PF13439">
    <property type="entry name" value="Glyco_transf_4"/>
    <property type="match status" value="1"/>
</dbReference>
<evidence type="ECO:0000313" key="5">
    <source>
        <dbReference type="EMBL" id="MBJ3785457.1"/>
    </source>
</evidence>
<comment type="caution">
    <text evidence="5">The sequence shown here is derived from an EMBL/GenBank/DDBJ whole genome shotgun (WGS) entry which is preliminary data.</text>
</comment>
<dbReference type="InterPro" id="IPR028098">
    <property type="entry name" value="Glyco_trans_4-like_N"/>
</dbReference>
<dbReference type="PANTHER" id="PTHR12526:SF510">
    <property type="entry name" value="D-INOSITOL 3-PHOSPHATE GLYCOSYLTRANSFERASE"/>
    <property type="match status" value="1"/>
</dbReference>
<keyword evidence="6" id="KW-1185">Reference proteome</keyword>
<dbReference type="RefSeq" id="WP_198876635.1">
    <property type="nucleotide sequence ID" value="NZ_JAEKMH010000002.1"/>
</dbReference>
<evidence type="ECO:0000313" key="6">
    <source>
        <dbReference type="Proteomes" id="UP000602124"/>
    </source>
</evidence>
<feature type="domain" description="Glycosyltransferase subfamily 4-like N-terminal" evidence="4">
    <location>
        <begin position="16"/>
        <end position="187"/>
    </location>
</feature>
<dbReference type="PANTHER" id="PTHR12526">
    <property type="entry name" value="GLYCOSYLTRANSFERASE"/>
    <property type="match status" value="1"/>
</dbReference>
<dbReference type="Proteomes" id="UP000602124">
    <property type="component" value="Unassembled WGS sequence"/>
</dbReference>
<accession>A0A934J076</accession>
<evidence type="ECO:0000256" key="1">
    <source>
        <dbReference type="ARBA" id="ARBA00022676"/>
    </source>
</evidence>
<keyword evidence="1" id="KW-0328">Glycosyltransferase</keyword>
<dbReference type="SUPFAM" id="SSF53756">
    <property type="entry name" value="UDP-Glycosyltransferase/glycogen phosphorylase"/>
    <property type="match status" value="1"/>
</dbReference>
<sequence length="377" mass="39976">MAGDSLRILQVLRAPVGGLFRHVADLTRALAAKGHSVGVVVDSMANDAQTEGLLRALEADAVLGIHRLPMPRLFGRADLKTPFAVSALAQKLKIDILHGHGAKGGFYARLAAYGRGKAKVFYTPHGGVLHFPADKASGRLFHRIERLLMSKTSAIIFESRYAEKTYSALIGAPTCRSAVIHNGLRPEEFVPVEPVQGAADFVFVGELRDLKGIFPLVEALSRVSRPDGLPADLVMAGDGPDRAALEARLAELGIAEKVKLVGSRPAREVFAMGRNAVVPSLAESLPYVVMEAAAARLPVISTQVGGIGEIFGPTADSLIPAGNVEALSQAMTNILADPAGAQREMLTRLAHIEAGFSVAHMAQSIEALYLDPQKPAV</sequence>
<dbReference type="Pfam" id="PF00534">
    <property type="entry name" value="Glycos_transf_1"/>
    <property type="match status" value="1"/>
</dbReference>
<protein>
    <submittedName>
        <fullName evidence="5">Glycosyltransferase family 4 protein</fullName>
    </submittedName>
</protein>
<keyword evidence="2" id="KW-0808">Transferase</keyword>
<organism evidence="5 6">
    <name type="scientific">Devosia sediminis</name>
    <dbReference type="NCBI Taxonomy" id="2798801"/>
    <lineage>
        <taxon>Bacteria</taxon>
        <taxon>Pseudomonadati</taxon>
        <taxon>Pseudomonadota</taxon>
        <taxon>Alphaproteobacteria</taxon>
        <taxon>Hyphomicrobiales</taxon>
        <taxon>Devosiaceae</taxon>
        <taxon>Devosia</taxon>
    </lineage>
</organism>
<reference evidence="5" key="1">
    <citation type="submission" date="2020-12" db="EMBL/GenBank/DDBJ databases">
        <title>Devosia sp. MSA67 isolated from Mo River.</title>
        <authorList>
            <person name="Ma F."/>
            <person name="Zi Z."/>
        </authorList>
    </citation>
    <scope>NUCLEOTIDE SEQUENCE</scope>
    <source>
        <strain evidence="5">MSA67</strain>
    </source>
</reference>